<evidence type="ECO:0000313" key="6">
    <source>
        <dbReference type="Proteomes" id="UP000000262"/>
    </source>
</evidence>
<dbReference type="GO" id="GO:0005524">
    <property type="term" value="F:ATP binding"/>
    <property type="evidence" value="ECO:0007669"/>
    <property type="project" value="UniProtKB-KW"/>
</dbReference>
<dbReference type="PROSITE" id="PS00211">
    <property type="entry name" value="ABC_TRANSPORTER_1"/>
    <property type="match status" value="1"/>
</dbReference>
<evidence type="ECO:0000256" key="1">
    <source>
        <dbReference type="ARBA" id="ARBA00022448"/>
    </source>
</evidence>
<dbReference type="STRING" id="453591.Igni_0161"/>
<reference evidence="5 6" key="1">
    <citation type="journal article" date="2008" name="Genome Biol.">
        <title>A genomic analysis of the archaeal system Ignicoccus hospitalis-Nanoarchaeum equitans.</title>
        <authorList>
            <person name="Podar M."/>
            <person name="Anderson I."/>
            <person name="Makarova K.S."/>
            <person name="Elkins J.G."/>
            <person name="Ivanova N."/>
            <person name="Wall M.A."/>
            <person name="Lykidis A."/>
            <person name="Mavromatis K."/>
            <person name="Sun H."/>
            <person name="Hudson M.E."/>
            <person name="Chen W."/>
            <person name="Deciu C."/>
            <person name="Hutchison D."/>
            <person name="Eads J.R."/>
            <person name="Anderson A."/>
            <person name="Fernandes F."/>
            <person name="Szeto E."/>
            <person name="Lapidus A."/>
            <person name="Kyrpides N.C."/>
            <person name="Saier M.H.Jr."/>
            <person name="Richardson P.M."/>
            <person name="Rachel R."/>
            <person name="Huber H."/>
            <person name="Eisen J.A."/>
            <person name="Koonin E.V."/>
            <person name="Keller M."/>
            <person name="Stetter K.O."/>
        </authorList>
    </citation>
    <scope>NUCLEOTIDE SEQUENCE [LARGE SCALE GENOMIC DNA]</scope>
    <source>
        <strain evidence="6">KIN4/I / DSM 18386 / JCM 14125</strain>
    </source>
</reference>
<dbReference type="HOGENOM" id="CLU_000604_1_2_2"/>
<dbReference type="AlphaFoldDB" id="A8A8U3"/>
<dbReference type="PANTHER" id="PTHR42939:SF1">
    <property type="entry name" value="ABC TRANSPORTER ATP-BINDING PROTEIN ALBC-RELATED"/>
    <property type="match status" value="1"/>
</dbReference>
<evidence type="ECO:0000259" key="4">
    <source>
        <dbReference type="PROSITE" id="PS50893"/>
    </source>
</evidence>
<dbReference type="InterPro" id="IPR017871">
    <property type="entry name" value="ABC_transporter-like_CS"/>
</dbReference>
<dbReference type="InterPro" id="IPR003439">
    <property type="entry name" value="ABC_transporter-like_ATP-bd"/>
</dbReference>
<evidence type="ECO:0000256" key="3">
    <source>
        <dbReference type="ARBA" id="ARBA00022840"/>
    </source>
</evidence>
<dbReference type="InterPro" id="IPR051782">
    <property type="entry name" value="ABC_Transporter_VariousFunc"/>
</dbReference>
<evidence type="ECO:0000256" key="2">
    <source>
        <dbReference type="ARBA" id="ARBA00022741"/>
    </source>
</evidence>
<keyword evidence="1" id="KW-0813">Transport</keyword>
<feature type="domain" description="ABC transporter" evidence="4">
    <location>
        <begin position="19"/>
        <end position="218"/>
    </location>
</feature>
<dbReference type="KEGG" id="iho:Igni_0161"/>
<keyword evidence="2" id="KW-0547">Nucleotide-binding</keyword>
<accession>A8A8U3</accession>
<dbReference type="InterPro" id="IPR003593">
    <property type="entry name" value="AAA+_ATPase"/>
</dbReference>
<dbReference type="PROSITE" id="PS50893">
    <property type="entry name" value="ABC_TRANSPORTER_2"/>
    <property type="match status" value="1"/>
</dbReference>
<keyword evidence="6" id="KW-1185">Reference proteome</keyword>
<sequence length="218" mass="24595">MITLIFTLYRPGKQLLETLVFKGVWKVYSNKVVLKDFNLIVFEGEVVRLEGPNGSGKTTVLKLASGIERPTRGEVYVAGSRPWSPSGKRAFGVVMHGNMTYPELTVRENIEFFVKLYKADKDYAFELANKIGLDDKLDQRASELSFGWRKRLEMVRALLHKPKLLLLDEPFVGLDKRGLEDIMTILKSVNEEGVSIVYTAPTGVPYSVRPDERVVSLA</sequence>
<dbReference type="InterPro" id="IPR027417">
    <property type="entry name" value="P-loop_NTPase"/>
</dbReference>
<dbReference type="PhylomeDB" id="A8A8U3"/>
<name>A8A8U3_IGNH4</name>
<keyword evidence="3" id="KW-0067">ATP-binding</keyword>
<organism evidence="5 6">
    <name type="scientific">Ignicoccus hospitalis (strain KIN4/I / DSM 18386 / JCM 14125)</name>
    <dbReference type="NCBI Taxonomy" id="453591"/>
    <lineage>
        <taxon>Archaea</taxon>
        <taxon>Thermoproteota</taxon>
        <taxon>Thermoprotei</taxon>
        <taxon>Desulfurococcales</taxon>
        <taxon>Desulfurococcaceae</taxon>
        <taxon>Ignicoccus</taxon>
    </lineage>
</organism>
<dbReference type="Pfam" id="PF00005">
    <property type="entry name" value="ABC_tran"/>
    <property type="match status" value="1"/>
</dbReference>
<evidence type="ECO:0000313" key="5">
    <source>
        <dbReference type="EMBL" id="ABU81345.1"/>
    </source>
</evidence>
<dbReference type="GO" id="GO:0016887">
    <property type="term" value="F:ATP hydrolysis activity"/>
    <property type="evidence" value="ECO:0007669"/>
    <property type="project" value="InterPro"/>
</dbReference>
<proteinExistence type="predicted"/>
<protein>
    <submittedName>
        <fullName evidence="5">ABC transporter related</fullName>
    </submittedName>
</protein>
<gene>
    <name evidence="5" type="ordered locus">Igni_0161</name>
</gene>
<dbReference type="Proteomes" id="UP000000262">
    <property type="component" value="Chromosome"/>
</dbReference>
<dbReference type="Gene3D" id="3.40.50.300">
    <property type="entry name" value="P-loop containing nucleotide triphosphate hydrolases"/>
    <property type="match status" value="1"/>
</dbReference>
<dbReference type="SMART" id="SM00382">
    <property type="entry name" value="AAA"/>
    <property type="match status" value="1"/>
</dbReference>
<dbReference type="SUPFAM" id="SSF52540">
    <property type="entry name" value="P-loop containing nucleoside triphosphate hydrolases"/>
    <property type="match status" value="1"/>
</dbReference>
<dbReference type="eggNOG" id="arCOG00207">
    <property type="taxonomic scope" value="Archaea"/>
</dbReference>
<dbReference type="PANTHER" id="PTHR42939">
    <property type="entry name" value="ABC TRANSPORTER ATP-BINDING PROTEIN ALBC-RELATED"/>
    <property type="match status" value="1"/>
</dbReference>
<dbReference type="EMBL" id="CP000816">
    <property type="protein sequence ID" value="ABU81345.1"/>
    <property type="molecule type" value="Genomic_DNA"/>
</dbReference>